<evidence type="ECO:0000313" key="1">
    <source>
        <dbReference type="EMBL" id="MEF3366319.1"/>
    </source>
</evidence>
<gene>
    <name evidence="1" type="ORF">V3H18_07210</name>
</gene>
<dbReference type="Proteomes" id="UP001350748">
    <property type="component" value="Unassembled WGS sequence"/>
</dbReference>
<reference evidence="1 2" key="1">
    <citation type="submission" date="2024-02" db="EMBL/GenBank/DDBJ databases">
        <authorList>
            <person name="Grouzdev D."/>
        </authorList>
    </citation>
    <scope>NUCLEOTIDE SEQUENCE [LARGE SCALE GENOMIC DNA]</scope>
    <source>
        <strain evidence="1 2">9N</strain>
    </source>
</reference>
<sequence length="89" mass="9527">MPSSQSETFAAREASIVVEAFYRYGYRGKPMLAIRAPFAMGSDGAELIGHAIEADGRRYVVRGIARQISGPIVKGEPIGVEVRDATAAD</sequence>
<dbReference type="EMBL" id="JAZHYN010000016">
    <property type="protein sequence ID" value="MEF3366319.1"/>
    <property type="molecule type" value="Genomic_DNA"/>
</dbReference>
<evidence type="ECO:0000313" key="2">
    <source>
        <dbReference type="Proteomes" id="UP001350748"/>
    </source>
</evidence>
<protein>
    <submittedName>
        <fullName evidence="1">Uncharacterized protein</fullName>
    </submittedName>
</protein>
<name>A0ABU7XFZ9_9HYPH</name>
<accession>A0ABU7XFZ9</accession>
<keyword evidence="2" id="KW-1185">Reference proteome</keyword>
<proteinExistence type="predicted"/>
<organism evidence="1 2">
    <name type="scientific">Methylocystis borbori</name>
    <dbReference type="NCBI Taxonomy" id="3118750"/>
    <lineage>
        <taxon>Bacteria</taxon>
        <taxon>Pseudomonadati</taxon>
        <taxon>Pseudomonadota</taxon>
        <taxon>Alphaproteobacteria</taxon>
        <taxon>Hyphomicrobiales</taxon>
        <taxon>Methylocystaceae</taxon>
        <taxon>Methylocystis</taxon>
    </lineage>
</organism>
<comment type="caution">
    <text evidence="1">The sequence shown here is derived from an EMBL/GenBank/DDBJ whole genome shotgun (WGS) entry which is preliminary data.</text>
</comment>